<dbReference type="OrthoDB" id="17010at2759"/>
<keyword evidence="9 12" id="KW-0472">Membrane</keyword>
<comment type="similarity">
    <text evidence="2">Belongs to the VKOR family.</text>
</comment>
<dbReference type="InterPro" id="IPR042406">
    <property type="entry name" value="VKORC1/VKORC1L1"/>
</dbReference>
<evidence type="ECO:0000256" key="8">
    <source>
        <dbReference type="ARBA" id="ARBA00023002"/>
    </source>
</evidence>
<dbReference type="Pfam" id="PF07884">
    <property type="entry name" value="VKOR"/>
    <property type="match status" value="1"/>
</dbReference>
<keyword evidence="7 12" id="KW-1133">Transmembrane helix</keyword>
<proteinExistence type="inferred from homology"/>
<evidence type="ECO:0000256" key="11">
    <source>
        <dbReference type="ARBA" id="ARBA00023284"/>
    </source>
</evidence>
<name>A0A177BCR1_9BILA</name>
<evidence type="ECO:0000259" key="13">
    <source>
        <dbReference type="SMART" id="SM00756"/>
    </source>
</evidence>
<dbReference type="InterPro" id="IPR038354">
    <property type="entry name" value="VKOR_sf"/>
</dbReference>
<evidence type="ECO:0000256" key="1">
    <source>
        <dbReference type="ARBA" id="ARBA00004477"/>
    </source>
</evidence>
<evidence type="ECO:0000256" key="2">
    <source>
        <dbReference type="ARBA" id="ARBA00006214"/>
    </source>
</evidence>
<dbReference type="InterPro" id="IPR012932">
    <property type="entry name" value="VKOR"/>
</dbReference>
<evidence type="ECO:0000313" key="14">
    <source>
        <dbReference type="EMBL" id="OAF72088.1"/>
    </source>
</evidence>
<gene>
    <name evidence="14" type="ORF">A3Q56_00132</name>
</gene>
<keyword evidence="10" id="KW-1015">Disulfide bond</keyword>
<dbReference type="PANTHER" id="PTHR14519">
    <property type="entry name" value="VITAMIN K EPOXIDE REDUCTASE COMPLEX, SUBUNIT 1"/>
    <property type="match status" value="1"/>
</dbReference>
<dbReference type="GO" id="GO:0047057">
    <property type="term" value="F:vitamin-K-epoxide reductase (warfarin-sensitive) activity"/>
    <property type="evidence" value="ECO:0007669"/>
    <property type="project" value="UniProtKB-EC"/>
</dbReference>
<dbReference type="Gene3D" id="1.20.1440.130">
    <property type="entry name" value="VKOR domain"/>
    <property type="match status" value="1"/>
</dbReference>
<dbReference type="Proteomes" id="UP000078046">
    <property type="component" value="Unassembled WGS sequence"/>
</dbReference>
<feature type="domain" description="Vitamin K epoxide reductase" evidence="13">
    <location>
        <begin position="5"/>
        <end position="155"/>
    </location>
</feature>
<keyword evidence="4 12" id="KW-0812">Transmembrane</keyword>
<comment type="subcellular location">
    <subcellularLocation>
        <location evidence="1">Endoplasmic reticulum membrane</location>
        <topology evidence="1">Multi-pass membrane protein</topology>
    </subcellularLocation>
</comment>
<organism evidence="14 15">
    <name type="scientific">Intoshia linei</name>
    <dbReference type="NCBI Taxonomy" id="1819745"/>
    <lineage>
        <taxon>Eukaryota</taxon>
        <taxon>Metazoa</taxon>
        <taxon>Spiralia</taxon>
        <taxon>Lophotrochozoa</taxon>
        <taxon>Mesozoa</taxon>
        <taxon>Orthonectida</taxon>
        <taxon>Rhopaluridae</taxon>
        <taxon>Intoshia</taxon>
    </lineage>
</organism>
<evidence type="ECO:0000256" key="3">
    <source>
        <dbReference type="ARBA" id="ARBA00012278"/>
    </source>
</evidence>
<accession>A0A177BCR1</accession>
<evidence type="ECO:0000256" key="7">
    <source>
        <dbReference type="ARBA" id="ARBA00022989"/>
    </source>
</evidence>
<dbReference type="EMBL" id="LWCA01000005">
    <property type="protein sequence ID" value="OAF72088.1"/>
    <property type="molecule type" value="Genomic_DNA"/>
</dbReference>
<reference evidence="14 15" key="1">
    <citation type="submission" date="2016-04" db="EMBL/GenBank/DDBJ databases">
        <title>The genome of Intoshia linei affirms orthonectids as highly simplified spiralians.</title>
        <authorList>
            <person name="Mikhailov K.V."/>
            <person name="Slusarev G.S."/>
            <person name="Nikitin M.A."/>
            <person name="Logacheva M.D."/>
            <person name="Penin A."/>
            <person name="Aleoshin V."/>
            <person name="Panchin Y.V."/>
        </authorList>
    </citation>
    <scope>NUCLEOTIDE SEQUENCE [LARGE SCALE GENOMIC DNA]</scope>
    <source>
        <strain evidence="14">Intl2013</strain>
        <tissue evidence="14">Whole animal</tissue>
    </source>
</reference>
<keyword evidence="11" id="KW-0676">Redox-active center</keyword>
<dbReference type="GO" id="GO:0042373">
    <property type="term" value="P:vitamin K metabolic process"/>
    <property type="evidence" value="ECO:0007669"/>
    <property type="project" value="InterPro"/>
</dbReference>
<evidence type="ECO:0000256" key="5">
    <source>
        <dbReference type="ARBA" id="ARBA00022719"/>
    </source>
</evidence>
<evidence type="ECO:0000256" key="10">
    <source>
        <dbReference type="ARBA" id="ARBA00023157"/>
    </source>
</evidence>
<evidence type="ECO:0000256" key="9">
    <source>
        <dbReference type="ARBA" id="ARBA00023136"/>
    </source>
</evidence>
<evidence type="ECO:0000256" key="12">
    <source>
        <dbReference type="SAM" id="Phobius"/>
    </source>
</evidence>
<protein>
    <recommendedName>
        <fullName evidence="3">vitamin-K-epoxide reductase (warfarin-sensitive)</fullName>
        <ecNumber evidence="3">1.17.4.4</ecNumber>
    </recommendedName>
</protein>
<dbReference type="GO" id="GO:0048038">
    <property type="term" value="F:quinone binding"/>
    <property type="evidence" value="ECO:0007669"/>
    <property type="project" value="UniProtKB-KW"/>
</dbReference>
<dbReference type="PANTHER" id="PTHR14519:SF5">
    <property type="entry name" value="VITAMIN K EPOXIDE REDUCTASE COMPLEX SUBUNIT 1-LIKE PROTEIN 1"/>
    <property type="match status" value="1"/>
</dbReference>
<dbReference type="GO" id="GO:0005789">
    <property type="term" value="C:endoplasmic reticulum membrane"/>
    <property type="evidence" value="ECO:0007669"/>
    <property type="project" value="UniProtKB-SubCell"/>
</dbReference>
<keyword evidence="6" id="KW-0256">Endoplasmic reticulum</keyword>
<dbReference type="EC" id="1.17.4.4" evidence="3"/>
<keyword evidence="15" id="KW-1185">Reference proteome</keyword>
<feature type="transmembrane region" description="Helical" evidence="12">
    <location>
        <begin position="108"/>
        <end position="127"/>
    </location>
</feature>
<dbReference type="AlphaFoldDB" id="A0A177BCR1"/>
<sequence length="170" mass="19788">MRKLSSWKRTLFWSLCIASISFNLYSISLKKRVSSKKSALPFCEINSIINCTAAMTSERYNRGIGGLGLLFFSKKNIINKTPNEIFGIVFCGCLLLLDLFMKNSFKLIYMLVILGNISTIIFVYILIIKIRVLCILCFFQYGLLWILLKLLRRTRNEKNFQLCKEKKKMK</sequence>
<evidence type="ECO:0000256" key="4">
    <source>
        <dbReference type="ARBA" id="ARBA00022692"/>
    </source>
</evidence>
<keyword evidence="5" id="KW-0874">Quinone</keyword>
<keyword evidence="8" id="KW-0560">Oxidoreductase</keyword>
<evidence type="ECO:0000256" key="6">
    <source>
        <dbReference type="ARBA" id="ARBA00022824"/>
    </source>
</evidence>
<feature type="transmembrane region" description="Helical" evidence="12">
    <location>
        <begin position="133"/>
        <end position="151"/>
    </location>
</feature>
<evidence type="ECO:0000313" key="15">
    <source>
        <dbReference type="Proteomes" id="UP000078046"/>
    </source>
</evidence>
<comment type="caution">
    <text evidence="14">The sequence shown here is derived from an EMBL/GenBank/DDBJ whole genome shotgun (WGS) entry which is preliminary data.</text>
</comment>
<dbReference type="SMART" id="SM00756">
    <property type="entry name" value="VKc"/>
    <property type="match status" value="1"/>
</dbReference>